<dbReference type="AlphaFoldDB" id="A0AA38L7S9"/>
<accession>A0AA38L7S9</accession>
<protein>
    <submittedName>
        <fullName evidence="2">Uncharacterized protein</fullName>
    </submittedName>
</protein>
<name>A0AA38L7S9_TAXCH</name>
<dbReference type="Proteomes" id="UP000824469">
    <property type="component" value="Unassembled WGS sequence"/>
</dbReference>
<organism evidence="2 3">
    <name type="scientific">Taxus chinensis</name>
    <name type="common">Chinese yew</name>
    <name type="synonym">Taxus wallichiana var. chinensis</name>
    <dbReference type="NCBI Taxonomy" id="29808"/>
    <lineage>
        <taxon>Eukaryota</taxon>
        <taxon>Viridiplantae</taxon>
        <taxon>Streptophyta</taxon>
        <taxon>Embryophyta</taxon>
        <taxon>Tracheophyta</taxon>
        <taxon>Spermatophyta</taxon>
        <taxon>Pinopsida</taxon>
        <taxon>Pinidae</taxon>
        <taxon>Conifers II</taxon>
        <taxon>Cupressales</taxon>
        <taxon>Taxaceae</taxon>
        <taxon>Taxus</taxon>
    </lineage>
</organism>
<evidence type="ECO:0000313" key="3">
    <source>
        <dbReference type="Proteomes" id="UP000824469"/>
    </source>
</evidence>
<feature type="non-terminal residue" evidence="2">
    <location>
        <position position="1"/>
    </location>
</feature>
<keyword evidence="3" id="KW-1185">Reference proteome</keyword>
<feature type="compositionally biased region" description="Basic and acidic residues" evidence="1">
    <location>
        <begin position="64"/>
        <end position="73"/>
    </location>
</feature>
<comment type="caution">
    <text evidence="2">The sequence shown here is derived from an EMBL/GenBank/DDBJ whole genome shotgun (WGS) entry which is preliminary data.</text>
</comment>
<gene>
    <name evidence="2" type="ORF">KI387_023781</name>
</gene>
<feature type="compositionally biased region" description="Acidic residues" evidence="1">
    <location>
        <begin position="54"/>
        <end position="63"/>
    </location>
</feature>
<evidence type="ECO:0000256" key="1">
    <source>
        <dbReference type="SAM" id="MobiDB-lite"/>
    </source>
</evidence>
<evidence type="ECO:0000313" key="2">
    <source>
        <dbReference type="EMBL" id="KAH9315154.1"/>
    </source>
</evidence>
<sequence length="73" mass="8201">HVRLVLGDAEATLVYLQLKPKLENNKYVENEFTLPGPPRGTVENVPAPKPIETIEVDEEEEHEDSGGLEHRGR</sequence>
<proteinExistence type="predicted"/>
<feature type="non-terminal residue" evidence="2">
    <location>
        <position position="73"/>
    </location>
</feature>
<dbReference type="EMBL" id="JAHRHJ020000005">
    <property type="protein sequence ID" value="KAH9315154.1"/>
    <property type="molecule type" value="Genomic_DNA"/>
</dbReference>
<feature type="region of interest" description="Disordered" evidence="1">
    <location>
        <begin position="51"/>
        <end position="73"/>
    </location>
</feature>
<reference evidence="2 3" key="1">
    <citation type="journal article" date="2021" name="Nat. Plants">
        <title>The Taxus genome provides insights into paclitaxel biosynthesis.</title>
        <authorList>
            <person name="Xiong X."/>
            <person name="Gou J."/>
            <person name="Liao Q."/>
            <person name="Li Y."/>
            <person name="Zhou Q."/>
            <person name="Bi G."/>
            <person name="Li C."/>
            <person name="Du R."/>
            <person name="Wang X."/>
            <person name="Sun T."/>
            <person name="Guo L."/>
            <person name="Liang H."/>
            <person name="Lu P."/>
            <person name="Wu Y."/>
            <person name="Zhang Z."/>
            <person name="Ro D.K."/>
            <person name="Shang Y."/>
            <person name="Huang S."/>
            <person name="Yan J."/>
        </authorList>
    </citation>
    <scope>NUCLEOTIDE SEQUENCE [LARGE SCALE GENOMIC DNA]</scope>
    <source>
        <strain evidence="2">Ta-2019</strain>
    </source>
</reference>